<keyword evidence="3" id="KW-1185">Reference proteome</keyword>
<gene>
    <name evidence="2" type="ORF">K7472_24630</name>
</gene>
<reference evidence="2 3" key="1">
    <citation type="submission" date="2021-08" db="EMBL/GenBank/DDBJ databases">
        <title>Streptomyces sp. PTM05 isolated from lichen.</title>
        <authorList>
            <person name="Somphong A."/>
            <person name="Phongsopitanun W."/>
            <person name="Tanasupawat S."/>
        </authorList>
    </citation>
    <scope>NUCLEOTIDE SEQUENCE [LARGE SCALE GENOMIC DNA]</scope>
    <source>
        <strain evidence="2 3">Ptm05</strain>
    </source>
</reference>
<dbReference type="Pfam" id="PF13619">
    <property type="entry name" value="KTSC"/>
    <property type="match status" value="1"/>
</dbReference>
<evidence type="ECO:0000259" key="1">
    <source>
        <dbReference type="Pfam" id="PF13619"/>
    </source>
</evidence>
<proteinExistence type="predicted"/>
<organism evidence="2 3">
    <name type="scientific">Streptantibioticus parmotrematis</name>
    <dbReference type="NCBI Taxonomy" id="2873249"/>
    <lineage>
        <taxon>Bacteria</taxon>
        <taxon>Bacillati</taxon>
        <taxon>Actinomycetota</taxon>
        <taxon>Actinomycetes</taxon>
        <taxon>Kitasatosporales</taxon>
        <taxon>Streptomycetaceae</taxon>
        <taxon>Streptantibioticus</taxon>
    </lineage>
</organism>
<protein>
    <submittedName>
        <fullName evidence="2">KTSC domain-containing protein</fullName>
    </submittedName>
</protein>
<dbReference type="RefSeq" id="WP_222980735.1">
    <property type="nucleotide sequence ID" value="NZ_JAINVZ010000020.1"/>
</dbReference>
<evidence type="ECO:0000313" key="3">
    <source>
        <dbReference type="Proteomes" id="UP001198565"/>
    </source>
</evidence>
<feature type="domain" description="KTSC" evidence="1">
    <location>
        <begin position="7"/>
        <end position="62"/>
    </location>
</feature>
<name>A0ABS7QZ89_9ACTN</name>
<dbReference type="Proteomes" id="UP001198565">
    <property type="component" value="Unassembled WGS sequence"/>
</dbReference>
<sequence>MHRTPVESSALRSVGYEKRVLEIEYVQGQVYDYLDVPRPVYDALMTAQSKGRYVNAQVKTHYRYQRITNDP</sequence>
<accession>A0ABS7QZ89</accession>
<comment type="caution">
    <text evidence="2">The sequence shown here is derived from an EMBL/GenBank/DDBJ whole genome shotgun (WGS) entry which is preliminary data.</text>
</comment>
<dbReference type="EMBL" id="JAINVZ010000020">
    <property type="protein sequence ID" value="MBY8888001.1"/>
    <property type="molecule type" value="Genomic_DNA"/>
</dbReference>
<dbReference type="InterPro" id="IPR025309">
    <property type="entry name" value="KTSC_dom"/>
</dbReference>
<evidence type="ECO:0000313" key="2">
    <source>
        <dbReference type="EMBL" id="MBY8888001.1"/>
    </source>
</evidence>